<comment type="caution">
    <text evidence="2">The sequence shown here is derived from an EMBL/GenBank/DDBJ whole genome shotgun (WGS) entry which is preliminary data.</text>
</comment>
<accession>A0ABQ8QEH9</accession>
<gene>
    <name evidence="2" type="ORF">F5050DRAFT_1756461</name>
</gene>
<feature type="compositionally biased region" description="Basic and acidic residues" evidence="1">
    <location>
        <begin position="175"/>
        <end position="196"/>
    </location>
</feature>
<evidence type="ECO:0000313" key="2">
    <source>
        <dbReference type="EMBL" id="KAJ3996808.1"/>
    </source>
</evidence>
<feature type="compositionally biased region" description="Polar residues" evidence="1">
    <location>
        <begin position="85"/>
        <end position="111"/>
    </location>
</feature>
<protein>
    <submittedName>
        <fullName evidence="2">Uncharacterized protein</fullName>
    </submittedName>
</protein>
<organism evidence="2 3">
    <name type="scientific">Lentinula boryana</name>
    <dbReference type="NCBI Taxonomy" id="40481"/>
    <lineage>
        <taxon>Eukaryota</taxon>
        <taxon>Fungi</taxon>
        <taxon>Dikarya</taxon>
        <taxon>Basidiomycota</taxon>
        <taxon>Agaricomycotina</taxon>
        <taxon>Agaricomycetes</taxon>
        <taxon>Agaricomycetidae</taxon>
        <taxon>Agaricales</taxon>
        <taxon>Marasmiineae</taxon>
        <taxon>Omphalotaceae</taxon>
        <taxon>Lentinula</taxon>
    </lineage>
</organism>
<feature type="region of interest" description="Disordered" evidence="1">
    <location>
        <begin position="1"/>
        <end position="218"/>
    </location>
</feature>
<proteinExistence type="predicted"/>
<feature type="compositionally biased region" description="Low complexity" evidence="1">
    <location>
        <begin position="203"/>
        <end position="218"/>
    </location>
</feature>
<evidence type="ECO:0000313" key="3">
    <source>
        <dbReference type="Proteomes" id="UP001163828"/>
    </source>
</evidence>
<evidence type="ECO:0000256" key="1">
    <source>
        <dbReference type="SAM" id="MobiDB-lite"/>
    </source>
</evidence>
<feature type="compositionally biased region" description="Polar residues" evidence="1">
    <location>
        <begin position="137"/>
        <end position="153"/>
    </location>
</feature>
<keyword evidence="3" id="KW-1185">Reference proteome</keyword>
<sequence>MGPLTVEGENPPENPNITLPNDTPKPVDSSGEPASPPKTSKIPSHEHQHRPHRGSTLKTNPEKDSEVTLRPPRQRGSTAVAGTKPNMQRVDSSGSDYAVTISSSRSGTPGTKNDALSPPSPPPHTHRHGSHHRETSISSYRSHGSMNSFNLERTASGASRGRGGSMHSQSQRPATVDKTKSRGDERQSRERDRAEQRLSALYAAQTAQSGAAQSAAAANAANIFAVTGNPAATNLGMSKAPGMR</sequence>
<reference evidence="2" key="1">
    <citation type="submission" date="2022-08" db="EMBL/GenBank/DDBJ databases">
        <authorList>
            <consortium name="DOE Joint Genome Institute"/>
            <person name="Min B."/>
            <person name="Riley R."/>
            <person name="Sierra-Patev S."/>
            <person name="Naranjo-Ortiz M."/>
            <person name="Looney B."/>
            <person name="Konkel Z."/>
            <person name="Slot J.C."/>
            <person name="Sakamoto Y."/>
            <person name="Steenwyk J.L."/>
            <person name="Rokas A."/>
            <person name="Carro J."/>
            <person name="Camarero S."/>
            <person name="Ferreira P."/>
            <person name="Molpeceres G."/>
            <person name="Ruiz-Duenas F.J."/>
            <person name="Serrano A."/>
            <person name="Henrissat B."/>
            <person name="Drula E."/>
            <person name="Hughes K.W."/>
            <person name="Mata J.L."/>
            <person name="Ishikawa N.K."/>
            <person name="Vargas-Isla R."/>
            <person name="Ushijima S."/>
            <person name="Smith C.A."/>
            <person name="Ahrendt S."/>
            <person name="Andreopoulos W."/>
            <person name="He G."/>
            <person name="Labutti K."/>
            <person name="Lipzen A."/>
            <person name="Ng V."/>
            <person name="Sandor L."/>
            <person name="Barry K."/>
            <person name="Martinez A.T."/>
            <person name="Xiao Y."/>
            <person name="Gibbons J.G."/>
            <person name="Terashima K."/>
            <person name="Hibbett D.S."/>
            <person name="Grigoriev I.V."/>
        </authorList>
    </citation>
    <scope>NUCLEOTIDE SEQUENCE</scope>
    <source>
        <strain evidence="2">TFB10827</strain>
    </source>
</reference>
<dbReference type="EMBL" id="MU790600">
    <property type="protein sequence ID" value="KAJ3996808.1"/>
    <property type="molecule type" value="Genomic_DNA"/>
</dbReference>
<name>A0ABQ8QEH9_9AGAR</name>
<dbReference type="Proteomes" id="UP001163828">
    <property type="component" value="Unassembled WGS sequence"/>
</dbReference>